<comment type="caution">
    <text evidence="4">The sequence shown here is derived from an EMBL/GenBank/DDBJ whole genome shotgun (WGS) entry which is preliminary data.</text>
</comment>
<feature type="region of interest" description="Disordered" evidence="3">
    <location>
        <begin position="1"/>
        <end position="36"/>
    </location>
</feature>
<comment type="similarity">
    <text evidence="1">Belongs to the CMC family.</text>
</comment>
<name>A0A163D6U0_DIDRA</name>
<reference evidence="4 5" key="1">
    <citation type="journal article" date="2016" name="Sci. Rep.">
        <title>Draft genome sequencing and secretome analysis of fungal phytopathogen Ascochyta rabiei provides insight into the necrotrophic effector repertoire.</title>
        <authorList>
            <person name="Verma S."/>
            <person name="Gazara R.K."/>
            <person name="Nizam S."/>
            <person name="Parween S."/>
            <person name="Chattopadhyay D."/>
            <person name="Verma P.K."/>
        </authorList>
    </citation>
    <scope>NUCLEOTIDE SEQUENCE [LARGE SCALE GENOMIC DNA]</scope>
    <source>
        <strain evidence="4 5">ArDII</strain>
    </source>
</reference>
<sequence>MNTPGASMPPAAGPGNADNYIIGHNTRPANPTPLSAPQEQQVRDLYYKNVRAKCAPEIEAFAQCALGRTLTMIYACRAPRLTMNACMLQYQNQDELDKARSEWFALAEERKRARLEHKRKLADAKDKHKEWWNLDDSGRLQGKTVEKGGDGVIRREENKVDASGNFSPSPNEENWLSFGLATCHNPTEESTLVQLYQLLTHSDGSASYGIHTRHNHPVLDHAQSRDPDRAHGHQNTEALPFQTATAGKLPIRASLCPPPFGVGSEAVPQDWGSDRLLACSVG</sequence>
<gene>
    <name evidence="4" type="ORF">ST47_g5905</name>
</gene>
<keyword evidence="2" id="KW-1015">Disulfide bond</keyword>
<dbReference type="GO" id="GO:0005739">
    <property type="term" value="C:mitochondrion"/>
    <property type="evidence" value="ECO:0007669"/>
    <property type="project" value="TreeGrafter"/>
</dbReference>
<evidence type="ECO:0000256" key="3">
    <source>
        <dbReference type="SAM" id="MobiDB-lite"/>
    </source>
</evidence>
<protein>
    <recommendedName>
        <fullName evidence="6">COX assembly mitochondrial protein</fullName>
    </recommendedName>
</protein>
<dbReference type="Proteomes" id="UP000076837">
    <property type="component" value="Unassembled WGS sequence"/>
</dbReference>
<evidence type="ECO:0000313" key="4">
    <source>
        <dbReference type="EMBL" id="KZM22953.1"/>
    </source>
</evidence>
<dbReference type="Pfam" id="PF08583">
    <property type="entry name" value="Cmc1"/>
    <property type="match status" value="1"/>
</dbReference>
<organism evidence="4 5">
    <name type="scientific">Didymella rabiei</name>
    <name type="common">Chickpea ascochyta blight fungus</name>
    <name type="synonym">Mycosphaerella rabiei</name>
    <dbReference type="NCBI Taxonomy" id="5454"/>
    <lineage>
        <taxon>Eukaryota</taxon>
        <taxon>Fungi</taxon>
        <taxon>Dikarya</taxon>
        <taxon>Ascomycota</taxon>
        <taxon>Pezizomycotina</taxon>
        <taxon>Dothideomycetes</taxon>
        <taxon>Pleosporomycetidae</taxon>
        <taxon>Pleosporales</taxon>
        <taxon>Pleosporineae</taxon>
        <taxon>Didymellaceae</taxon>
        <taxon>Ascochyta</taxon>
    </lineage>
</organism>
<feature type="compositionally biased region" description="Polar residues" evidence="3">
    <location>
        <begin position="27"/>
        <end position="36"/>
    </location>
</feature>
<dbReference type="PANTHER" id="PTHR22977">
    <property type="entry name" value="COX ASSEMBLY MITOCHONDRIAL PROTEIN"/>
    <property type="match status" value="1"/>
</dbReference>
<dbReference type="STRING" id="5454.A0A163D6U0"/>
<dbReference type="EMBL" id="JYNV01000202">
    <property type="protein sequence ID" value="KZM22953.1"/>
    <property type="molecule type" value="Genomic_DNA"/>
</dbReference>
<dbReference type="PANTHER" id="PTHR22977:SF5">
    <property type="entry name" value="COX ASSEMBLY MITOCHONDRIAL PROTEIN HOMOLOG"/>
    <property type="match status" value="1"/>
</dbReference>
<keyword evidence="5" id="KW-1185">Reference proteome</keyword>
<accession>A0A163D6U0</accession>
<evidence type="ECO:0000313" key="5">
    <source>
        <dbReference type="Proteomes" id="UP000076837"/>
    </source>
</evidence>
<dbReference type="AlphaFoldDB" id="A0A163D6U0"/>
<dbReference type="InterPro" id="IPR013892">
    <property type="entry name" value="Cyt_c_biogenesis_Cmc1-like"/>
</dbReference>
<evidence type="ECO:0000256" key="2">
    <source>
        <dbReference type="ARBA" id="ARBA00023157"/>
    </source>
</evidence>
<evidence type="ECO:0008006" key="6">
    <source>
        <dbReference type="Google" id="ProtNLM"/>
    </source>
</evidence>
<proteinExistence type="inferred from homology"/>
<evidence type="ECO:0000256" key="1">
    <source>
        <dbReference type="ARBA" id="ARBA00007347"/>
    </source>
</evidence>
<feature type="compositionally biased region" description="Low complexity" evidence="3">
    <location>
        <begin position="1"/>
        <end position="17"/>
    </location>
</feature>